<dbReference type="EMBL" id="JADOUF010000001">
    <property type="protein sequence ID" value="MBG6137475.1"/>
    <property type="molecule type" value="Genomic_DNA"/>
</dbReference>
<dbReference type="Pfam" id="PF18785">
    <property type="entry name" value="Inv-AAD"/>
    <property type="match status" value="1"/>
</dbReference>
<dbReference type="PROSITE" id="PS51747">
    <property type="entry name" value="CYT_DCMP_DEAMINASES_2"/>
    <property type="match status" value="1"/>
</dbReference>
<evidence type="ECO:0000313" key="2">
    <source>
        <dbReference type="EMBL" id="MBG6137475.1"/>
    </source>
</evidence>
<dbReference type="SUPFAM" id="SSF53927">
    <property type="entry name" value="Cytidine deaminase-like"/>
    <property type="match status" value="1"/>
</dbReference>
<protein>
    <submittedName>
        <fullName evidence="2">Pyrimidine deaminase RibD-like protein</fullName>
    </submittedName>
</protein>
<dbReference type="GO" id="GO:0003824">
    <property type="term" value="F:catalytic activity"/>
    <property type="evidence" value="ECO:0007669"/>
    <property type="project" value="InterPro"/>
</dbReference>
<name>A0A8J7KGK5_9ACTN</name>
<proteinExistence type="predicted"/>
<reference evidence="2" key="1">
    <citation type="submission" date="2020-11" db="EMBL/GenBank/DDBJ databases">
        <title>Sequencing the genomes of 1000 actinobacteria strains.</title>
        <authorList>
            <person name="Klenk H.-P."/>
        </authorList>
    </citation>
    <scope>NUCLEOTIDE SEQUENCE</scope>
    <source>
        <strain evidence="2">DSM 45356</strain>
    </source>
</reference>
<organism evidence="2 3">
    <name type="scientific">Longispora fulva</name>
    <dbReference type="NCBI Taxonomy" id="619741"/>
    <lineage>
        <taxon>Bacteria</taxon>
        <taxon>Bacillati</taxon>
        <taxon>Actinomycetota</taxon>
        <taxon>Actinomycetes</taxon>
        <taxon>Micromonosporales</taxon>
        <taxon>Micromonosporaceae</taxon>
        <taxon>Longispora</taxon>
    </lineage>
</organism>
<dbReference type="Gene3D" id="3.40.140.10">
    <property type="entry name" value="Cytidine Deaminase, domain 2"/>
    <property type="match status" value="1"/>
</dbReference>
<evidence type="ECO:0000259" key="1">
    <source>
        <dbReference type="PROSITE" id="PS51747"/>
    </source>
</evidence>
<feature type="domain" description="CMP/dCMP-type deaminase" evidence="1">
    <location>
        <begin position="7"/>
        <end position="141"/>
    </location>
</feature>
<sequence length="162" mass="17857">MTDKQYLKDLYWMGESIRESEKCPFDANAFAVGSVVVYDDGSDLGLELARGYSRETGRIHAEESALSKIDADDPRLLKSTIYTTLEPCSIRASGNKSLGFEGCAYLVLARKIPRVVQAWSEPGTFVDCEGKELLRAANVEVVELHELADAAKENNLHLDLSA</sequence>
<gene>
    <name evidence="2" type="ORF">IW245_003669</name>
</gene>
<comment type="caution">
    <text evidence="2">The sequence shown here is derived from an EMBL/GenBank/DDBJ whole genome shotgun (WGS) entry which is preliminary data.</text>
</comment>
<accession>A0A8J7KGK5</accession>
<dbReference type="AlphaFoldDB" id="A0A8J7KGK5"/>
<dbReference type="RefSeq" id="WP_197004341.1">
    <property type="nucleotide sequence ID" value="NZ_BONS01000020.1"/>
</dbReference>
<keyword evidence="3" id="KW-1185">Reference proteome</keyword>
<dbReference type="InterPro" id="IPR016193">
    <property type="entry name" value="Cytidine_deaminase-like"/>
</dbReference>
<evidence type="ECO:0000313" key="3">
    <source>
        <dbReference type="Proteomes" id="UP000622552"/>
    </source>
</evidence>
<dbReference type="Proteomes" id="UP000622552">
    <property type="component" value="Unassembled WGS sequence"/>
</dbReference>
<dbReference type="InterPro" id="IPR002125">
    <property type="entry name" value="CMP_dCMP_dom"/>
</dbReference>